<dbReference type="Pfam" id="PF00534">
    <property type="entry name" value="Glycos_transf_1"/>
    <property type="match status" value="1"/>
</dbReference>
<dbReference type="Gene3D" id="3.40.50.2000">
    <property type="entry name" value="Glycogen Phosphorylase B"/>
    <property type="match status" value="2"/>
</dbReference>
<dbReference type="GO" id="GO:0016757">
    <property type="term" value="F:glycosyltransferase activity"/>
    <property type="evidence" value="ECO:0007669"/>
    <property type="project" value="InterPro"/>
</dbReference>
<sequence length="389" mass="43624">MFSLTRFLGIAYPDSLKSYLRSRRRRVVINAMHAKSGGGVTYLRNILPLLADNPQLEPHIFLHRSQLPLFHPMDERIIVHAFDFPLGLARLMGWEQVILPIMARVMSADLIFSPANFGSMLAGRQVILLRNALAVAKTETRWGKRLYWIALGLITFISLLRAKQAIAVSRYAADSLSLGFGKHFRKKIRIVHHGISPVFCPAPSVERLNFILAVSDIYVQKNLHTLFQAMKLVFERHPDLRLLVAGQKIDEWYYNLVVALGKDLGINDNILFLGRLDTEELLNLYRQCRLFVFPSTAETFGNPLVEAMACGAPIASSNSAAMPEIVADAALLFNPLDSADMAQTILKLLDDPVLCQQLSVKGQDRAKLFSWTETAKQTIDVLIDASRSD</sequence>
<reference evidence="3" key="1">
    <citation type="journal article" date="2007" name="J. Bacteriol.">
        <title>Comparative genome analysis of four magnetotactic bacteria reveals a complex set of group-specific genes implicated in magnetosome biomineralization and function.</title>
        <authorList>
            <person name="Richter M."/>
            <person name="Kube M."/>
            <person name="Bazylinski D.A."/>
            <person name="Lombardot T."/>
            <person name="Gloeckner F.O."/>
            <person name="Reinhardt R."/>
            <person name="Schueler D."/>
        </authorList>
    </citation>
    <scope>NUCLEOTIDE SEQUENCE</scope>
    <source>
        <strain evidence="3">MSR-1</strain>
    </source>
</reference>
<dbReference type="PANTHER" id="PTHR46401">
    <property type="entry name" value="GLYCOSYLTRANSFERASE WBBK-RELATED"/>
    <property type="match status" value="1"/>
</dbReference>
<evidence type="ECO:0000259" key="2">
    <source>
        <dbReference type="Pfam" id="PF00534"/>
    </source>
</evidence>
<organism evidence="3">
    <name type="scientific">Magnetospirillum gryphiswaldense</name>
    <dbReference type="NCBI Taxonomy" id="55518"/>
    <lineage>
        <taxon>Bacteria</taxon>
        <taxon>Pseudomonadati</taxon>
        <taxon>Pseudomonadota</taxon>
        <taxon>Alphaproteobacteria</taxon>
        <taxon>Rhodospirillales</taxon>
        <taxon>Rhodospirillaceae</taxon>
        <taxon>Magnetospirillum</taxon>
    </lineage>
</organism>
<gene>
    <name evidence="3" type="ORF">MGR_1181</name>
</gene>
<dbReference type="GO" id="GO:0009103">
    <property type="term" value="P:lipopolysaccharide biosynthetic process"/>
    <property type="evidence" value="ECO:0007669"/>
    <property type="project" value="TreeGrafter"/>
</dbReference>
<dbReference type="PANTHER" id="PTHR46401:SF2">
    <property type="entry name" value="GLYCOSYLTRANSFERASE WBBK-RELATED"/>
    <property type="match status" value="1"/>
</dbReference>
<accession>A4U194</accession>
<dbReference type="SUPFAM" id="SSF53756">
    <property type="entry name" value="UDP-Glycosyltransferase/glycogen phosphorylase"/>
    <property type="match status" value="1"/>
</dbReference>
<proteinExistence type="predicted"/>
<protein>
    <submittedName>
        <fullName evidence="3">Glycosyltransferase</fullName>
    </submittedName>
</protein>
<evidence type="ECO:0000256" key="1">
    <source>
        <dbReference type="ARBA" id="ARBA00022679"/>
    </source>
</evidence>
<dbReference type="AlphaFoldDB" id="A4U194"/>
<name>A4U194_9PROT</name>
<dbReference type="InterPro" id="IPR001296">
    <property type="entry name" value="Glyco_trans_1"/>
</dbReference>
<feature type="domain" description="Glycosyl transferase family 1" evidence="2">
    <location>
        <begin position="206"/>
        <end position="363"/>
    </location>
</feature>
<keyword evidence="1 3" id="KW-0808">Transferase</keyword>
<evidence type="ECO:0000313" key="3">
    <source>
        <dbReference type="EMBL" id="CAM76651.1"/>
    </source>
</evidence>
<dbReference type="CDD" id="cd03809">
    <property type="entry name" value="GT4_MtfB-like"/>
    <property type="match status" value="1"/>
</dbReference>
<dbReference type="EMBL" id="CU459003">
    <property type="protein sequence ID" value="CAM76651.1"/>
    <property type="molecule type" value="Genomic_DNA"/>
</dbReference>